<dbReference type="VEuPathDB" id="VectorBase:PPAPM1_007195"/>
<organism evidence="8 9">
    <name type="scientific">Phlebotomus papatasi</name>
    <name type="common">Sandfly</name>
    <dbReference type="NCBI Taxonomy" id="29031"/>
    <lineage>
        <taxon>Eukaryota</taxon>
        <taxon>Metazoa</taxon>
        <taxon>Ecdysozoa</taxon>
        <taxon>Arthropoda</taxon>
        <taxon>Hexapoda</taxon>
        <taxon>Insecta</taxon>
        <taxon>Pterygota</taxon>
        <taxon>Neoptera</taxon>
        <taxon>Endopterygota</taxon>
        <taxon>Diptera</taxon>
        <taxon>Nematocera</taxon>
        <taxon>Psychodoidea</taxon>
        <taxon>Psychodidae</taxon>
        <taxon>Phlebotomus</taxon>
        <taxon>Phlebotomus</taxon>
    </lineage>
</organism>
<evidence type="ECO:0000256" key="6">
    <source>
        <dbReference type="ARBA" id="ARBA00022801"/>
    </source>
</evidence>
<dbReference type="EMBL" id="AJVK01016834">
    <property type="status" value="NOT_ANNOTATED_CDS"/>
    <property type="molecule type" value="Genomic_DNA"/>
</dbReference>
<evidence type="ECO:0000256" key="7">
    <source>
        <dbReference type="ARBA" id="ARBA00032082"/>
    </source>
</evidence>
<dbReference type="EMBL" id="AJVK01016832">
    <property type="status" value="NOT_ANNOTATED_CDS"/>
    <property type="molecule type" value="Genomic_DNA"/>
</dbReference>
<evidence type="ECO:0000256" key="5">
    <source>
        <dbReference type="ARBA" id="ARBA00022487"/>
    </source>
</evidence>
<evidence type="ECO:0000313" key="8">
    <source>
        <dbReference type="EnsemblMetazoa" id="PPAI009585-PA"/>
    </source>
</evidence>
<accession>A0A1B0DMJ3</accession>
<dbReference type="InterPro" id="IPR029058">
    <property type="entry name" value="AB_hydrolase_fold"/>
</dbReference>
<dbReference type="GO" id="GO:0046294">
    <property type="term" value="P:formaldehyde catabolic process"/>
    <property type="evidence" value="ECO:0007669"/>
    <property type="project" value="InterPro"/>
</dbReference>
<proteinExistence type="inferred from homology"/>
<dbReference type="InterPro" id="IPR014186">
    <property type="entry name" value="S-formylglutathione_hydrol"/>
</dbReference>
<dbReference type="Proteomes" id="UP000092462">
    <property type="component" value="Unassembled WGS sequence"/>
</dbReference>
<evidence type="ECO:0000313" key="9">
    <source>
        <dbReference type="Proteomes" id="UP000092462"/>
    </source>
</evidence>
<dbReference type="GO" id="GO:0005829">
    <property type="term" value="C:cytosol"/>
    <property type="evidence" value="ECO:0007669"/>
    <property type="project" value="TreeGrafter"/>
</dbReference>
<evidence type="ECO:0000256" key="1">
    <source>
        <dbReference type="ARBA" id="ARBA00002608"/>
    </source>
</evidence>
<dbReference type="EnsemblMetazoa" id="PPAI009585-RA">
    <property type="protein sequence ID" value="PPAI009585-PA"/>
    <property type="gene ID" value="PPAI009585"/>
</dbReference>
<dbReference type="GO" id="GO:0018738">
    <property type="term" value="F:S-formylglutathione hydrolase activity"/>
    <property type="evidence" value="ECO:0007669"/>
    <property type="project" value="UniProtKB-EC"/>
</dbReference>
<dbReference type="GO" id="GO:0052689">
    <property type="term" value="F:carboxylic ester hydrolase activity"/>
    <property type="evidence" value="ECO:0007669"/>
    <property type="project" value="UniProtKB-KW"/>
</dbReference>
<comment type="similarity">
    <text evidence="2">Belongs to the esterase D family.</text>
</comment>
<dbReference type="PANTHER" id="PTHR10061">
    <property type="entry name" value="S-FORMYLGLUTATHIONE HYDROLASE"/>
    <property type="match status" value="1"/>
</dbReference>
<name>A0A1B0DMJ3_PHLPP</name>
<evidence type="ECO:0000256" key="4">
    <source>
        <dbReference type="ARBA" id="ARBA00016774"/>
    </source>
</evidence>
<dbReference type="EMBL" id="AJVK01016833">
    <property type="status" value="NOT_ANNOTATED_CDS"/>
    <property type="molecule type" value="Genomic_DNA"/>
</dbReference>
<evidence type="ECO:0000256" key="2">
    <source>
        <dbReference type="ARBA" id="ARBA00005622"/>
    </source>
</evidence>
<dbReference type="VEuPathDB" id="VectorBase:PPAI009585"/>
<dbReference type="PANTHER" id="PTHR10061:SF0">
    <property type="entry name" value="S-FORMYLGLUTATHIONE HYDROLASE"/>
    <property type="match status" value="1"/>
</dbReference>
<comment type="function">
    <text evidence="1">Serine hydrolase involved in the detoxification of formaldehyde.</text>
</comment>
<keyword evidence="9" id="KW-1185">Reference proteome</keyword>
<reference evidence="8" key="1">
    <citation type="submission" date="2022-08" db="UniProtKB">
        <authorList>
            <consortium name="EnsemblMetazoa"/>
        </authorList>
    </citation>
    <scope>IDENTIFICATION</scope>
    <source>
        <strain evidence="8">Israel</strain>
    </source>
</reference>
<dbReference type="EC" id="3.1.2.12" evidence="3"/>
<keyword evidence="5" id="KW-0719">Serine esterase</keyword>
<dbReference type="InterPro" id="IPR000801">
    <property type="entry name" value="Esterase-like"/>
</dbReference>
<dbReference type="Pfam" id="PF00756">
    <property type="entry name" value="Esterase"/>
    <property type="match status" value="1"/>
</dbReference>
<sequence length="132" mass="15220">MSWHVFLPTCKNDEISHLPSGRVSINAFQKPEGADKHSLPARTMLSPSKWKNWDATELVKVYNGPPLEVFLDQGDADQFLKDNQLLPDNLAGACRSVNFPFILRIREGYDHSYFYIATFIEEHIRYHADKLQ</sequence>
<evidence type="ECO:0000256" key="3">
    <source>
        <dbReference type="ARBA" id="ARBA00012479"/>
    </source>
</evidence>
<keyword evidence="6" id="KW-0378">Hydrolase</keyword>
<dbReference type="AlphaFoldDB" id="A0A1B0DMJ3"/>
<protein>
    <recommendedName>
        <fullName evidence="4">S-formylglutathione hydrolase</fullName>
        <ecNumber evidence="3">3.1.2.12</ecNumber>
    </recommendedName>
    <alternativeName>
        <fullName evidence="7">Esterase D</fullName>
    </alternativeName>
</protein>
<dbReference type="SUPFAM" id="SSF53474">
    <property type="entry name" value="alpha/beta-Hydrolases"/>
    <property type="match status" value="1"/>
</dbReference>
<dbReference type="Gene3D" id="3.40.50.1820">
    <property type="entry name" value="alpha/beta hydrolase"/>
    <property type="match status" value="1"/>
</dbReference>